<dbReference type="GO" id="GO:0004748">
    <property type="term" value="F:ribonucleoside-diphosphate reductase activity, thioredoxin disulfide as acceptor"/>
    <property type="evidence" value="ECO:0007669"/>
    <property type="project" value="TreeGrafter"/>
</dbReference>
<protein>
    <recommendedName>
        <fullName evidence="2">Ribonucleotide reductase large subunit C-terminal domain-containing protein</fullName>
    </recommendedName>
</protein>
<feature type="domain" description="Ribonucleotide reductase large subunit C-terminal" evidence="2">
    <location>
        <begin position="2"/>
        <end position="46"/>
    </location>
</feature>
<dbReference type="AlphaFoldDB" id="A0A0F9E5F6"/>
<sequence>HAADAQPYICQGQSVNLYFPFGADRKYINEVHLMAYQLKLKGLYYLRTTSGFTADKVSVQASRVALKDFKAEEECLACQG</sequence>
<dbReference type="GO" id="GO:0009263">
    <property type="term" value="P:deoxyribonucleotide biosynthetic process"/>
    <property type="evidence" value="ECO:0007669"/>
    <property type="project" value="TreeGrafter"/>
</dbReference>
<dbReference type="InterPro" id="IPR039718">
    <property type="entry name" value="Rrm1"/>
</dbReference>
<dbReference type="GO" id="GO:0005524">
    <property type="term" value="F:ATP binding"/>
    <property type="evidence" value="ECO:0007669"/>
    <property type="project" value="TreeGrafter"/>
</dbReference>
<evidence type="ECO:0000256" key="1">
    <source>
        <dbReference type="ARBA" id="ARBA00010406"/>
    </source>
</evidence>
<reference evidence="3" key="1">
    <citation type="journal article" date="2015" name="Nature">
        <title>Complex archaea that bridge the gap between prokaryotes and eukaryotes.</title>
        <authorList>
            <person name="Spang A."/>
            <person name="Saw J.H."/>
            <person name="Jorgensen S.L."/>
            <person name="Zaremba-Niedzwiedzka K."/>
            <person name="Martijn J."/>
            <person name="Lind A.E."/>
            <person name="van Eijk R."/>
            <person name="Schleper C."/>
            <person name="Guy L."/>
            <person name="Ettema T.J."/>
        </authorList>
    </citation>
    <scope>NUCLEOTIDE SEQUENCE</scope>
</reference>
<dbReference type="GO" id="GO:0005971">
    <property type="term" value="C:ribonucleoside-diphosphate reductase complex"/>
    <property type="evidence" value="ECO:0007669"/>
    <property type="project" value="TreeGrafter"/>
</dbReference>
<evidence type="ECO:0000259" key="2">
    <source>
        <dbReference type="Pfam" id="PF02867"/>
    </source>
</evidence>
<comment type="similarity">
    <text evidence="1">Belongs to the ribonucleoside diphosphate reductase large chain family.</text>
</comment>
<dbReference type="InterPro" id="IPR000788">
    <property type="entry name" value="RNR_lg_C"/>
</dbReference>
<dbReference type="SUPFAM" id="SSF51998">
    <property type="entry name" value="PFL-like glycyl radical enzymes"/>
    <property type="match status" value="1"/>
</dbReference>
<dbReference type="EMBL" id="LAZR01028819">
    <property type="protein sequence ID" value="KKL61436.1"/>
    <property type="molecule type" value="Genomic_DNA"/>
</dbReference>
<accession>A0A0F9E5F6</accession>
<dbReference type="Pfam" id="PF02867">
    <property type="entry name" value="Ribonuc_red_lgC"/>
    <property type="match status" value="1"/>
</dbReference>
<name>A0A0F9E5F6_9ZZZZ</name>
<evidence type="ECO:0000313" key="3">
    <source>
        <dbReference type="EMBL" id="KKL61436.1"/>
    </source>
</evidence>
<feature type="non-terminal residue" evidence="3">
    <location>
        <position position="1"/>
    </location>
</feature>
<dbReference type="PANTHER" id="PTHR11573">
    <property type="entry name" value="RIBONUCLEOSIDE-DIPHOSPHATE REDUCTASE LARGE CHAIN"/>
    <property type="match status" value="1"/>
</dbReference>
<comment type="caution">
    <text evidence="3">The sequence shown here is derived from an EMBL/GenBank/DDBJ whole genome shotgun (WGS) entry which is preliminary data.</text>
</comment>
<dbReference type="Gene3D" id="3.20.70.20">
    <property type="match status" value="1"/>
</dbReference>
<proteinExistence type="inferred from homology"/>
<gene>
    <name evidence="3" type="ORF">LCGC14_2195280</name>
</gene>
<organism evidence="3">
    <name type="scientific">marine sediment metagenome</name>
    <dbReference type="NCBI Taxonomy" id="412755"/>
    <lineage>
        <taxon>unclassified sequences</taxon>
        <taxon>metagenomes</taxon>
        <taxon>ecological metagenomes</taxon>
    </lineage>
</organism>
<dbReference type="PANTHER" id="PTHR11573:SF6">
    <property type="entry name" value="RIBONUCLEOSIDE-DIPHOSPHATE REDUCTASE LARGE SUBUNIT"/>
    <property type="match status" value="1"/>
</dbReference>